<evidence type="ECO:0000256" key="4">
    <source>
        <dbReference type="ARBA" id="ARBA00022475"/>
    </source>
</evidence>
<dbReference type="GO" id="GO:0005524">
    <property type="term" value="F:ATP binding"/>
    <property type="evidence" value="ECO:0007669"/>
    <property type="project" value="UniProtKB-KW"/>
</dbReference>
<keyword evidence="13" id="KW-0902">Two-component regulatory system</keyword>
<keyword evidence="4" id="KW-1003">Cell membrane</keyword>
<feature type="region of interest" description="Disordered" evidence="21">
    <location>
        <begin position="1000"/>
        <end position="1022"/>
    </location>
</feature>
<dbReference type="InterPro" id="IPR004358">
    <property type="entry name" value="Sig_transdc_His_kin-like_C"/>
</dbReference>
<evidence type="ECO:0000256" key="5">
    <source>
        <dbReference type="ARBA" id="ARBA00022553"/>
    </source>
</evidence>
<dbReference type="PRINTS" id="PR00344">
    <property type="entry name" value="BCTRLSENSOR"/>
</dbReference>
<dbReference type="SMART" id="SM00388">
    <property type="entry name" value="HisKA"/>
    <property type="match status" value="1"/>
</dbReference>
<dbReference type="SUPFAM" id="SSF55874">
    <property type="entry name" value="ATPase domain of HSP90 chaperone/DNA topoisomerase II/histidine kinase"/>
    <property type="match status" value="1"/>
</dbReference>
<dbReference type="InterPro" id="IPR003594">
    <property type="entry name" value="HATPase_dom"/>
</dbReference>
<dbReference type="Gene3D" id="3.30.565.10">
    <property type="entry name" value="Histidine kinase-like ATPase, C-terminal domain"/>
    <property type="match status" value="1"/>
</dbReference>
<dbReference type="SUPFAM" id="SSF52172">
    <property type="entry name" value="CheY-like"/>
    <property type="match status" value="1"/>
</dbReference>
<feature type="compositionally biased region" description="Basic and acidic residues" evidence="21">
    <location>
        <begin position="1004"/>
        <end position="1022"/>
    </location>
</feature>
<protein>
    <recommendedName>
        <fullName evidence="18">Sensory/regulatory protein RpfC</fullName>
        <ecNumber evidence="3">2.7.13.3</ecNumber>
    </recommendedName>
    <alternativeName>
        <fullName evidence="19">Virulence sensor protein BvgS</fullName>
    </alternativeName>
</protein>
<evidence type="ECO:0000256" key="7">
    <source>
        <dbReference type="ARBA" id="ARBA00022692"/>
    </source>
</evidence>
<dbReference type="Proteomes" id="UP000256805">
    <property type="component" value="Unassembled WGS sequence"/>
</dbReference>
<evidence type="ECO:0000256" key="16">
    <source>
        <dbReference type="ARBA" id="ARBA00058004"/>
    </source>
</evidence>
<feature type="transmembrane region" description="Helical" evidence="22">
    <location>
        <begin position="388"/>
        <end position="404"/>
    </location>
</feature>
<evidence type="ECO:0000259" key="25">
    <source>
        <dbReference type="PROSITE" id="PS51426"/>
    </source>
</evidence>
<dbReference type="InterPro" id="IPR005467">
    <property type="entry name" value="His_kinase_dom"/>
</dbReference>
<gene>
    <name evidence="26" type="ORF">CBM2634_B170126</name>
</gene>
<dbReference type="GO" id="GO:0000155">
    <property type="term" value="F:phosphorelay sensor kinase activity"/>
    <property type="evidence" value="ECO:0007669"/>
    <property type="project" value="InterPro"/>
</dbReference>
<dbReference type="EC" id="2.7.13.3" evidence="3"/>
<feature type="domain" description="Response regulatory" evidence="24">
    <location>
        <begin position="880"/>
        <end position="994"/>
    </location>
</feature>
<dbReference type="InterPro" id="IPR036641">
    <property type="entry name" value="HPT_dom_sf"/>
</dbReference>
<comment type="catalytic activity">
    <reaction evidence="1">
        <text>ATP + protein L-histidine = ADP + protein N-phospho-L-histidine.</text>
        <dbReference type="EC" id="2.7.13.3"/>
    </reaction>
</comment>
<evidence type="ECO:0000256" key="15">
    <source>
        <dbReference type="ARBA" id="ARBA00023136"/>
    </source>
</evidence>
<dbReference type="PROSITE" id="PS50109">
    <property type="entry name" value="HIS_KIN"/>
    <property type="match status" value="1"/>
</dbReference>
<keyword evidence="7 22" id="KW-0812">Transmembrane</keyword>
<comment type="subunit">
    <text evidence="17">At low DSF concentrations, interacts with RpfF.</text>
</comment>
<keyword evidence="15 22" id="KW-0472">Membrane</keyword>
<dbReference type="InterPro" id="IPR011006">
    <property type="entry name" value="CheY-like_superfamily"/>
</dbReference>
<dbReference type="Gene3D" id="3.40.50.2300">
    <property type="match status" value="1"/>
</dbReference>
<evidence type="ECO:0000256" key="19">
    <source>
        <dbReference type="ARBA" id="ARBA00070152"/>
    </source>
</evidence>
<evidence type="ECO:0000313" key="27">
    <source>
        <dbReference type="Proteomes" id="UP000256805"/>
    </source>
</evidence>
<dbReference type="SMART" id="SM00448">
    <property type="entry name" value="REC"/>
    <property type="match status" value="1"/>
</dbReference>
<evidence type="ECO:0000313" key="26">
    <source>
        <dbReference type="EMBL" id="SPS00799.1"/>
    </source>
</evidence>
<dbReference type="Gene3D" id="3.30.450.20">
    <property type="entry name" value="PAS domain"/>
    <property type="match status" value="1"/>
</dbReference>
<keyword evidence="8" id="KW-0732">Signal</keyword>
<keyword evidence="10 26" id="KW-0418">Kinase</keyword>
<comment type="subcellular location">
    <subcellularLocation>
        <location evidence="2">Cell membrane</location>
        <topology evidence="2">Multi-pass membrane protein</topology>
    </subcellularLocation>
</comment>
<dbReference type="Pfam" id="PF00512">
    <property type="entry name" value="HisKA"/>
    <property type="match status" value="1"/>
</dbReference>
<evidence type="ECO:0000256" key="21">
    <source>
        <dbReference type="SAM" id="MobiDB-lite"/>
    </source>
</evidence>
<dbReference type="PROSITE" id="PS50110">
    <property type="entry name" value="RESPONSE_REGULATORY"/>
    <property type="match status" value="1"/>
</dbReference>
<evidence type="ECO:0000256" key="12">
    <source>
        <dbReference type="ARBA" id="ARBA00022989"/>
    </source>
</evidence>
<dbReference type="SUPFAM" id="SSF47384">
    <property type="entry name" value="Homodimeric domain of signal transducing histidine kinase"/>
    <property type="match status" value="1"/>
</dbReference>
<evidence type="ECO:0000256" key="9">
    <source>
        <dbReference type="ARBA" id="ARBA00022741"/>
    </source>
</evidence>
<sequence length="1114" mass="120304">MKRLMPADSSAALPLSIRQIRYLVYLFSACVVGLTVLSWGVLLHSRLREAIDRQGMVLRAQSEQLQSTLHRAEALTVRAQGSLARLSDIGLADDVAAVRDAQWTDRLQRRGDRQYIALLVAPAHASPPAKRLRDLADVMTFTFRVNNLQYRDVQNAYLVDLQADQLYVIPRRLSPARTLLQRDDARQNFLHDTLQRLRNDALMARLRAHPGQAVMLPPAQDWISGIRTVTFATLVQDGGEPAAVLAMEFPLSPMLPDGQAVEGEFMLLTDAGMVLSADGMPGGPLEAPVAAALAADGARPGTVRSALVRHGLLQHEVVLEYPLDAWGWRTVAVVEVGHVWRQFRGNTLWMLGLTGSLSLMILGWIWLIDRRIMRPAQRQSQRLQESDALGRFVIEVAGVALMIVERSTRQVLLANAAAQSLIGQATPAGLAQLQDACEARLASGDASAEGPPQVLPCFDVDMACRNGETRYLEVRLVQITYEVRAALLCALNDVTEARRSEARLREAIRAADAANRAKSAFLATMSHEIRTPLNGMLGSIELLSLTRLEPRQRDQLAVMQHASQSLIDIINDVLDFSKIEAGQMPLQPRPCRLDEVVEEVTRGFAAEAARKHLRLLCINDPSLSEPVMADVLKLEQILNNLVSNAVKFAEQGKVIVTARRIRPAQGGGAEGVEIRVVDTGIGIAAHDQRRLFEPFVQAEQPDTRHYGGTGLGLSICRRLVELMHGEIRVVSEPGLGSCFIVSLPLASAGIPAPAQPWPQAALRGLTVGLNVTLQELYQGVELLLRYYGARAVRYDPGAPPVTPVDVLVCDEEALPACPDADVVISALAPIAPDLTQTPVVASPYAWQGLVAAIAAAAGAEVEAVPATAPARAEAPAAQLALLLVEDHPINQVVMREQLESLGQSVDLAGNGPEALSLASGRHYDLILTDLQMPGMDGFTLAQRLREAGHAMPIVAITASVGPDVAERCRHAGIDRCLTKPVGLATLRELLEDFSGTRVAAGTAPDRHAGGGAELHADAPRSDQRALAEALRSDQRSLAEALRAGDADTFAQRLHGLAGALSVMGHPVQSQACRWLEQTVRRAGLGAVGNDWQAIHAELEQLAERLAAQCGSHAA</sequence>
<evidence type="ECO:0000256" key="11">
    <source>
        <dbReference type="ARBA" id="ARBA00022840"/>
    </source>
</evidence>
<name>A0A375J7F5_9BURK</name>
<dbReference type="InterPro" id="IPR003661">
    <property type="entry name" value="HisK_dim/P_dom"/>
</dbReference>
<keyword evidence="6" id="KW-0808">Transferase</keyword>
<evidence type="ECO:0000256" key="13">
    <source>
        <dbReference type="ARBA" id="ARBA00023012"/>
    </source>
</evidence>
<keyword evidence="12 22" id="KW-1133">Transmembrane helix</keyword>
<evidence type="ECO:0000259" key="23">
    <source>
        <dbReference type="PROSITE" id="PS50109"/>
    </source>
</evidence>
<accession>A0A375J7F5</accession>
<feature type="domain" description="Histidine kinase" evidence="23">
    <location>
        <begin position="524"/>
        <end position="747"/>
    </location>
</feature>
<evidence type="ECO:0000259" key="24">
    <source>
        <dbReference type="PROSITE" id="PS50110"/>
    </source>
</evidence>
<evidence type="ECO:0000256" key="20">
    <source>
        <dbReference type="PROSITE-ProRule" id="PRU00169"/>
    </source>
</evidence>
<keyword evidence="14" id="KW-0843">Virulence</keyword>
<evidence type="ECO:0000256" key="3">
    <source>
        <dbReference type="ARBA" id="ARBA00012438"/>
    </source>
</evidence>
<dbReference type="InterPro" id="IPR036097">
    <property type="entry name" value="HisK_dim/P_sf"/>
</dbReference>
<dbReference type="InterPro" id="IPR019017">
    <property type="entry name" value="Sig_transdc_His_kin_a/b-loop_C"/>
</dbReference>
<dbReference type="AlphaFoldDB" id="A0A375J7F5"/>
<feature type="transmembrane region" description="Helical" evidence="22">
    <location>
        <begin position="348"/>
        <end position="367"/>
    </location>
</feature>
<organism evidence="26 27">
    <name type="scientific">Cupriavidus taiwanensis</name>
    <dbReference type="NCBI Taxonomy" id="164546"/>
    <lineage>
        <taxon>Bacteria</taxon>
        <taxon>Pseudomonadati</taxon>
        <taxon>Pseudomonadota</taxon>
        <taxon>Betaproteobacteria</taxon>
        <taxon>Burkholderiales</taxon>
        <taxon>Burkholderiaceae</taxon>
        <taxon>Cupriavidus</taxon>
    </lineage>
</organism>
<evidence type="ECO:0000256" key="18">
    <source>
        <dbReference type="ARBA" id="ARBA00068150"/>
    </source>
</evidence>
<dbReference type="RefSeq" id="WP_116385555.1">
    <property type="nucleotide sequence ID" value="NZ_LS483234.1"/>
</dbReference>
<feature type="transmembrane region" description="Helical" evidence="22">
    <location>
        <begin position="20"/>
        <end position="42"/>
    </location>
</feature>
<comment type="function">
    <text evidence="16">Member of the two-component regulatory system BvgS/BvgA. Phosphorylates BvgA via a four-step phosphorelay in response to environmental signals.</text>
</comment>
<dbReference type="SMART" id="SM00387">
    <property type="entry name" value="HATPase_c"/>
    <property type="match status" value="1"/>
</dbReference>
<keyword evidence="11" id="KW-0067">ATP-binding</keyword>
<dbReference type="CDD" id="cd16922">
    <property type="entry name" value="HATPase_EvgS-ArcB-TorS-like"/>
    <property type="match status" value="1"/>
</dbReference>
<evidence type="ECO:0000256" key="8">
    <source>
        <dbReference type="ARBA" id="ARBA00022729"/>
    </source>
</evidence>
<dbReference type="SUPFAM" id="SSF47226">
    <property type="entry name" value="Histidine-containing phosphotransfer domain, HPT domain"/>
    <property type="match status" value="1"/>
</dbReference>
<evidence type="ECO:0000256" key="10">
    <source>
        <dbReference type="ARBA" id="ARBA00022777"/>
    </source>
</evidence>
<dbReference type="FunFam" id="3.30.565.10:FF:000010">
    <property type="entry name" value="Sensor histidine kinase RcsC"/>
    <property type="match status" value="1"/>
</dbReference>
<dbReference type="CDD" id="cd00082">
    <property type="entry name" value="HisKA"/>
    <property type="match status" value="1"/>
</dbReference>
<evidence type="ECO:0000256" key="17">
    <source>
        <dbReference type="ARBA" id="ARBA00064003"/>
    </source>
</evidence>
<evidence type="ECO:0000256" key="2">
    <source>
        <dbReference type="ARBA" id="ARBA00004651"/>
    </source>
</evidence>
<dbReference type="EMBL" id="OVTA01000040">
    <property type="protein sequence ID" value="SPS00799.1"/>
    <property type="molecule type" value="Genomic_DNA"/>
</dbReference>
<feature type="modified residue" description="4-aspartylphosphate" evidence="20">
    <location>
        <position position="929"/>
    </location>
</feature>
<feature type="domain" description="ABL" evidence="25">
    <location>
        <begin position="763"/>
        <end position="870"/>
    </location>
</feature>
<dbReference type="Pfam" id="PF02518">
    <property type="entry name" value="HATPase_c"/>
    <property type="match status" value="1"/>
</dbReference>
<dbReference type="Pfam" id="PF00072">
    <property type="entry name" value="Response_reg"/>
    <property type="match status" value="1"/>
</dbReference>
<dbReference type="Gene3D" id="1.10.287.130">
    <property type="match status" value="1"/>
</dbReference>
<dbReference type="InterPro" id="IPR036890">
    <property type="entry name" value="HATPase_C_sf"/>
</dbReference>
<dbReference type="InterPro" id="IPR001789">
    <property type="entry name" value="Sig_transdc_resp-reg_receiver"/>
</dbReference>
<evidence type="ECO:0000256" key="22">
    <source>
        <dbReference type="SAM" id="Phobius"/>
    </source>
</evidence>
<proteinExistence type="predicted"/>
<dbReference type="PANTHER" id="PTHR45339:SF1">
    <property type="entry name" value="HYBRID SIGNAL TRANSDUCTION HISTIDINE KINASE J"/>
    <property type="match status" value="1"/>
</dbReference>
<keyword evidence="9" id="KW-0547">Nucleotide-binding</keyword>
<evidence type="ECO:0000256" key="6">
    <source>
        <dbReference type="ARBA" id="ARBA00022679"/>
    </source>
</evidence>
<dbReference type="PROSITE" id="PS51426">
    <property type="entry name" value="ABL"/>
    <property type="match status" value="1"/>
</dbReference>
<dbReference type="GO" id="GO:0006355">
    <property type="term" value="P:regulation of DNA-templated transcription"/>
    <property type="evidence" value="ECO:0007669"/>
    <property type="project" value="InterPro"/>
</dbReference>
<keyword evidence="5 20" id="KW-0597">Phosphoprotein</keyword>
<evidence type="ECO:0000256" key="14">
    <source>
        <dbReference type="ARBA" id="ARBA00023026"/>
    </source>
</evidence>
<dbReference type="Gene3D" id="1.20.120.160">
    <property type="entry name" value="HPT domain"/>
    <property type="match status" value="1"/>
</dbReference>
<dbReference type="CDD" id="cd17546">
    <property type="entry name" value="REC_hyHK_CKI1_RcsC-like"/>
    <property type="match status" value="1"/>
</dbReference>
<dbReference type="FunFam" id="1.10.287.130:FF:000002">
    <property type="entry name" value="Two-component osmosensing histidine kinase"/>
    <property type="match status" value="1"/>
</dbReference>
<dbReference type="PANTHER" id="PTHR45339">
    <property type="entry name" value="HYBRID SIGNAL TRANSDUCTION HISTIDINE KINASE J"/>
    <property type="match status" value="1"/>
</dbReference>
<dbReference type="GO" id="GO:0005886">
    <property type="term" value="C:plasma membrane"/>
    <property type="evidence" value="ECO:0007669"/>
    <property type="project" value="UniProtKB-SubCell"/>
</dbReference>
<reference evidence="26 27" key="1">
    <citation type="submission" date="2018-01" db="EMBL/GenBank/DDBJ databases">
        <authorList>
            <person name="Gaut B.S."/>
            <person name="Morton B.R."/>
            <person name="Clegg M.T."/>
            <person name="Duvall M.R."/>
        </authorList>
    </citation>
    <scope>NUCLEOTIDE SEQUENCE [LARGE SCALE GENOMIC DNA]</scope>
    <source>
        <strain evidence="26">Cupriavidus taiwanensis cmp 52</strain>
    </source>
</reference>
<evidence type="ECO:0000256" key="1">
    <source>
        <dbReference type="ARBA" id="ARBA00000085"/>
    </source>
</evidence>